<name>A0AAE9C670_9CAUD</name>
<evidence type="ECO:0000313" key="2">
    <source>
        <dbReference type="Proteomes" id="UP000828387"/>
    </source>
</evidence>
<evidence type="ECO:0000313" key="1">
    <source>
        <dbReference type="EMBL" id="UEP19476.1"/>
    </source>
</evidence>
<sequence>MIIFMKTRNNACVYFMLHSHFPGKLSTAQNNLTS</sequence>
<accession>A0AAE9C670</accession>
<protein>
    <submittedName>
        <fullName evidence="1">Uncharacterized protein</fullName>
    </submittedName>
</protein>
<proteinExistence type="predicted"/>
<keyword evidence="2" id="KW-1185">Reference proteome</keyword>
<dbReference type="EMBL" id="MZ571830">
    <property type="protein sequence ID" value="UEP19476.1"/>
    <property type="molecule type" value="Genomic_DNA"/>
</dbReference>
<organism evidence="1 2">
    <name type="scientific">Klebsiella phage vB_KpnS-VAC51</name>
    <dbReference type="NCBI Taxonomy" id="2866698"/>
    <lineage>
        <taxon>Viruses</taxon>
        <taxon>Duplodnaviria</taxon>
        <taxon>Heunggongvirae</taxon>
        <taxon>Uroviricota</taxon>
        <taxon>Caudoviricetes</taxon>
        <taxon>Demerecviridae</taxon>
        <taxon>Sugarlandvirus</taxon>
        <taxon>Sugarlandvirus VAC51</taxon>
    </lineage>
</organism>
<dbReference type="Proteomes" id="UP000828387">
    <property type="component" value="Segment"/>
</dbReference>
<reference evidence="1 2" key="1">
    <citation type="submission" date="2021-07" db="EMBL/GenBank/DDBJ databases">
        <authorList>
            <person name="Bleriot I."/>
            <person name="Blasco L."/>
            <person name="Pacios O."/>
            <person name="Fernandez-Garcia L."/>
            <person name="Ambroa A."/>
            <person name="Lopez M."/>
            <person name="Ortiz-Cartagena C."/>
            <person name="Fernandez-Cuenca F."/>
            <person name="Oteo J."/>
            <person name="Pascual A."/>
            <person name="Martinez-Martinez L."/>
            <person name="Domingo-Calap P."/>
            <person name="Wood T.K."/>
            <person name="Tomas M."/>
        </authorList>
    </citation>
    <scope>NUCLEOTIDE SEQUENCE [LARGE SCALE GENOMIC DNA]</scope>
</reference>